<dbReference type="SMART" id="SM00229">
    <property type="entry name" value="RasGEFN"/>
    <property type="match status" value="1"/>
</dbReference>
<keyword evidence="1 2" id="KW-0344">Guanine-nucleotide releasing factor</keyword>
<dbReference type="CDD" id="cd06224">
    <property type="entry name" value="REM"/>
    <property type="match status" value="1"/>
</dbReference>
<dbReference type="SUPFAM" id="SSF54236">
    <property type="entry name" value="Ubiquitin-like"/>
    <property type="match status" value="1"/>
</dbReference>
<evidence type="ECO:0000256" key="3">
    <source>
        <dbReference type="SAM" id="MobiDB-lite"/>
    </source>
</evidence>
<dbReference type="Gene3D" id="3.10.20.90">
    <property type="entry name" value="Phosphatidylinositol 3-kinase Catalytic Subunit, Chain A, domain 1"/>
    <property type="match status" value="1"/>
</dbReference>
<gene>
    <name evidence="7" type="ORF">ACEWY4_002796</name>
</gene>
<protein>
    <recommendedName>
        <fullName evidence="9">Ral guanine nucleotide dissociation stimulator-like 1</fullName>
    </recommendedName>
</protein>
<dbReference type="PROSITE" id="PS50009">
    <property type="entry name" value="RASGEF_CAT"/>
    <property type="match status" value="1"/>
</dbReference>
<dbReference type="CDD" id="cd00155">
    <property type="entry name" value="RasGEF"/>
    <property type="match status" value="1"/>
</dbReference>
<dbReference type="InterPro" id="IPR001895">
    <property type="entry name" value="RASGEF_cat_dom"/>
</dbReference>
<feature type="region of interest" description="Disordered" evidence="3">
    <location>
        <begin position="518"/>
        <end position="545"/>
    </location>
</feature>
<accession>A0ABD1KPD2</accession>
<dbReference type="InterPro" id="IPR023578">
    <property type="entry name" value="Ras_GEF_dom_sf"/>
</dbReference>
<feature type="domain" description="Ras-GEF" evidence="4">
    <location>
        <begin position="213"/>
        <end position="487"/>
    </location>
</feature>
<dbReference type="PROSITE" id="PS50212">
    <property type="entry name" value="RASGEF_NTER"/>
    <property type="match status" value="1"/>
</dbReference>
<evidence type="ECO:0000313" key="8">
    <source>
        <dbReference type="Proteomes" id="UP001591681"/>
    </source>
</evidence>
<dbReference type="InterPro" id="IPR029071">
    <property type="entry name" value="Ubiquitin-like_domsf"/>
</dbReference>
<dbReference type="Pfam" id="PF00618">
    <property type="entry name" value="RasGEF_N"/>
    <property type="match status" value="1"/>
</dbReference>
<keyword evidence="8" id="KW-1185">Reference proteome</keyword>
<dbReference type="SUPFAM" id="SSF48366">
    <property type="entry name" value="Ras GEF"/>
    <property type="match status" value="1"/>
</dbReference>
<dbReference type="EMBL" id="JBHFQA010000003">
    <property type="protein sequence ID" value="KAL2101035.1"/>
    <property type="molecule type" value="Genomic_DNA"/>
</dbReference>
<reference evidence="7 8" key="1">
    <citation type="submission" date="2024-09" db="EMBL/GenBank/DDBJ databases">
        <title>A chromosome-level genome assembly of Gray's grenadier anchovy, Coilia grayii.</title>
        <authorList>
            <person name="Fu Z."/>
        </authorList>
    </citation>
    <scope>NUCLEOTIDE SEQUENCE [LARGE SCALE GENOMIC DNA]</scope>
    <source>
        <strain evidence="7">G4</strain>
        <tissue evidence="7">Muscle</tissue>
    </source>
</reference>
<evidence type="ECO:0000259" key="6">
    <source>
        <dbReference type="PROSITE" id="PS50212"/>
    </source>
</evidence>
<sequence>MGKWQLTMDPVQEWGEEFEDGALYGVTLRREPVQPTGDAAEAAPSDSFVQYRTCKVRRLKAATLERLVSQLLDPCSQEQDFARIFLSTYRTFTSTNTLIEMLFSRDNLGSEADLIRCQKSSPLQVLVQTWLEECSDDLWDPPQHPSLRFLSLHLRQHPSLRTLAQRSEALLKKFQSQVNINSVQAGVVEESDVDEEELELDRPVDSPDFTEFSVLGIAEQLTRLDTELFVKVVPFQCLGCVWSQRDKENLSPTIRATIAQFNAVTNQVIASILCQAPCSSPSSIRCPSQPHVQRAKVIEKWIKVAQECRQLKNFSSLKAIVSALQSNPIYRLRKTWSAVSRESVSTFEGFCEILPDESCVLTSREIFTEDGSQPAVENISPKMLKKCTLSRQISVTNGLVPYLGTYLTVLTMLDTALTDTVECHQGGLINFEKRRREYEILSQIRQMQASCCQYNLPHHPRIAVWLQDQRLLTDQESYELSRQLEPPVDTCPPNSSSWSHRSLTKKLSSLLMSDGSKKMYPDQISVSSSGSSGSEMEDLSHSSPLQLESFSRSCQNMSDSFPSSSCSDSSSISGSSTSSSQPDLSGPPPSPLSQAPPKSMLSSTHKRSVSMTSLPVYNRQVADSCIVRISLAGGEISNGNMYKSILLTSQDKTMQVIQRALKKHNLETKNSHDFTLSQVLSEGKELLIPDKANVFYAMCTSANYDFVLRHCPKAHSRHPLSTSSLGSLTRGLK</sequence>
<dbReference type="SMART" id="SM00147">
    <property type="entry name" value="RasGEF"/>
    <property type="match status" value="1"/>
</dbReference>
<dbReference type="Proteomes" id="UP001591681">
    <property type="component" value="Unassembled WGS sequence"/>
</dbReference>
<feature type="compositionally biased region" description="Polar residues" evidence="3">
    <location>
        <begin position="492"/>
        <end position="501"/>
    </location>
</feature>
<proteinExistence type="predicted"/>
<dbReference type="PROSITE" id="PS50200">
    <property type="entry name" value="RA"/>
    <property type="match status" value="1"/>
</dbReference>
<dbReference type="InterPro" id="IPR000159">
    <property type="entry name" value="RA_dom"/>
</dbReference>
<evidence type="ECO:0000256" key="2">
    <source>
        <dbReference type="PROSITE-ProRule" id="PRU00168"/>
    </source>
</evidence>
<dbReference type="InterPro" id="IPR008937">
    <property type="entry name" value="Ras-like_GEF"/>
</dbReference>
<dbReference type="PANTHER" id="PTHR23113">
    <property type="entry name" value="GUANINE NUCLEOTIDE EXCHANGE FACTOR"/>
    <property type="match status" value="1"/>
</dbReference>
<evidence type="ECO:0000259" key="4">
    <source>
        <dbReference type="PROSITE" id="PS50009"/>
    </source>
</evidence>
<evidence type="ECO:0000256" key="1">
    <source>
        <dbReference type="ARBA" id="ARBA00022658"/>
    </source>
</evidence>
<name>A0ABD1KPD2_9TELE</name>
<dbReference type="PANTHER" id="PTHR23113:SF220">
    <property type="entry name" value="RAL GUANINE NUCLEOTIDE DISSOCIATION STIMULATOR-LIKE 3"/>
    <property type="match status" value="1"/>
</dbReference>
<dbReference type="SMART" id="SM00314">
    <property type="entry name" value="RA"/>
    <property type="match status" value="1"/>
</dbReference>
<evidence type="ECO:0008006" key="9">
    <source>
        <dbReference type="Google" id="ProtNLM"/>
    </source>
</evidence>
<dbReference type="GO" id="GO:0005085">
    <property type="term" value="F:guanyl-nucleotide exchange factor activity"/>
    <property type="evidence" value="ECO:0007669"/>
    <property type="project" value="UniProtKB-KW"/>
</dbReference>
<dbReference type="Pfam" id="PF00788">
    <property type="entry name" value="RA"/>
    <property type="match status" value="1"/>
</dbReference>
<dbReference type="CDD" id="cd00153">
    <property type="entry name" value="RA_RalGDS_like"/>
    <property type="match status" value="1"/>
</dbReference>
<dbReference type="Pfam" id="PF00617">
    <property type="entry name" value="RasGEF"/>
    <property type="match status" value="1"/>
</dbReference>
<comment type="caution">
    <text evidence="7">The sequence shown here is derived from an EMBL/GenBank/DDBJ whole genome shotgun (WGS) entry which is preliminary data.</text>
</comment>
<evidence type="ECO:0000313" key="7">
    <source>
        <dbReference type="EMBL" id="KAL2101035.1"/>
    </source>
</evidence>
<dbReference type="InterPro" id="IPR036964">
    <property type="entry name" value="RASGEF_cat_dom_sf"/>
</dbReference>
<feature type="region of interest" description="Disordered" evidence="3">
    <location>
        <begin position="483"/>
        <end position="502"/>
    </location>
</feature>
<organism evidence="7 8">
    <name type="scientific">Coilia grayii</name>
    <name type="common">Gray's grenadier anchovy</name>
    <dbReference type="NCBI Taxonomy" id="363190"/>
    <lineage>
        <taxon>Eukaryota</taxon>
        <taxon>Metazoa</taxon>
        <taxon>Chordata</taxon>
        <taxon>Craniata</taxon>
        <taxon>Vertebrata</taxon>
        <taxon>Euteleostomi</taxon>
        <taxon>Actinopterygii</taxon>
        <taxon>Neopterygii</taxon>
        <taxon>Teleostei</taxon>
        <taxon>Clupei</taxon>
        <taxon>Clupeiformes</taxon>
        <taxon>Clupeoidei</taxon>
        <taxon>Engraulidae</taxon>
        <taxon>Coilinae</taxon>
        <taxon>Coilia</taxon>
    </lineage>
</organism>
<feature type="domain" description="Ras-associating" evidence="5">
    <location>
        <begin position="623"/>
        <end position="713"/>
    </location>
</feature>
<dbReference type="AlphaFoldDB" id="A0ABD1KPD2"/>
<feature type="compositionally biased region" description="Low complexity" evidence="3">
    <location>
        <begin position="525"/>
        <end position="534"/>
    </location>
</feature>
<dbReference type="InterPro" id="IPR000651">
    <property type="entry name" value="Ras-like_Gua-exchang_fac_N"/>
</dbReference>
<evidence type="ECO:0000259" key="5">
    <source>
        <dbReference type="PROSITE" id="PS50200"/>
    </source>
</evidence>
<dbReference type="Gene3D" id="1.10.840.10">
    <property type="entry name" value="Ras guanine-nucleotide exchange factors catalytic domain"/>
    <property type="match status" value="1"/>
</dbReference>
<feature type="domain" description="N-terminal Ras-GEF" evidence="6">
    <location>
        <begin position="55"/>
        <end position="175"/>
    </location>
</feature>
<feature type="compositionally biased region" description="Low complexity" evidence="3">
    <location>
        <begin position="561"/>
        <end position="584"/>
    </location>
</feature>
<feature type="region of interest" description="Disordered" evidence="3">
    <location>
        <begin position="561"/>
        <end position="607"/>
    </location>
</feature>
<dbReference type="Gene3D" id="1.20.870.10">
    <property type="entry name" value="Son of sevenless (SoS) protein Chain: S domain 1"/>
    <property type="match status" value="1"/>
</dbReference>